<evidence type="ECO:0000256" key="8">
    <source>
        <dbReference type="ARBA" id="ARBA00022824"/>
    </source>
</evidence>
<reference evidence="13 14" key="1">
    <citation type="journal article" date="2024" name="Nat. Commun.">
        <title>Phylogenomics reveals the evolutionary origins of lichenization in chlorophyte algae.</title>
        <authorList>
            <person name="Puginier C."/>
            <person name="Libourel C."/>
            <person name="Otte J."/>
            <person name="Skaloud P."/>
            <person name="Haon M."/>
            <person name="Grisel S."/>
            <person name="Petersen M."/>
            <person name="Berrin J.G."/>
            <person name="Delaux P.M."/>
            <person name="Dal Grande F."/>
            <person name="Keller J."/>
        </authorList>
    </citation>
    <scope>NUCLEOTIDE SEQUENCE [LARGE SCALE GENOMIC DNA]</scope>
    <source>
        <strain evidence="13 14">SAG 2043</strain>
    </source>
</reference>
<dbReference type="AlphaFoldDB" id="A0AAW1QTD6"/>
<keyword evidence="6 11" id="KW-0808">Transferase</keyword>
<keyword evidence="14" id="KW-1185">Reference proteome</keyword>
<accession>A0AAW1QTD6</accession>
<keyword evidence="5 11" id="KW-0328">Glycosyltransferase</keyword>
<name>A0AAW1QTD6_9CHLO</name>
<dbReference type="PANTHER" id="PTHR12886">
    <property type="entry name" value="PIG-M MANNOSYLTRANSFERASE"/>
    <property type="match status" value="1"/>
</dbReference>
<evidence type="ECO:0000256" key="6">
    <source>
        <dbReference type="ARBA" id="ARBA00022679"/>
    </source>
</evidence>
<evidence type="ECO:0000256" key="7">
    <source>
        <dbReference type="ARBA" id="ARBA00022692"/>
    </source>
</evidence>
<dbReference type="GO" id="GO:0051751">
    <property type="term" value="F:alpha-1,4-mannosyltransferase activity"/>
    <property type="evidence" value="ECO:0007669"/>
    <property type="project" value="InterPro"/>
</dbReference>
<evidence type="ECO:0000256" key="1">
    <source>
        <dbReference type="ARBA" id="ARBA00004477"/>
    </source>
</evidence>
<organism evidence="13 14">
    <name type="scientific">[Myrmecia] bisecta</name>
    <dbReference type="NCBI Taxonomy" id="41462"/>
    <lineage>
        <taxon>Eukaryota</taxon>
        <taxon>Viridiplantae</taxon>
        <taxon>Chlorophyta</taxon>
        <taxon>core chlorophytes</taxon>
        <taxon>Trebouxiophyceae</taxon>
        <taxon>Trebouxiales</taxon>
        <taxon>Trebouxiaceae</taxon>
        <taxon>Myrmecia</taxon>
    </lineage>
</organism>
<comment type="caution">
    <text evidence="13">The sequence shown here is derived from an EMBL/GenBank/DDBJ whole genome shotgun (WGS) entry which is preliminary data.</text>
</comment>
<gene>
    <name evidence="13" type="ORF">WJX72_010922</name>
</gene>
<evidence type="ECO:0000256" key="5">
    <source>
        <dbReference type="ARBA" id="ARBA00022676"/>
    </source>
</evidence>
<evidence type="ECO:0000256" key="10">
    <source>
        <dbReference type="ARBA" id="ARBA00023136"/>
    </source>
</evidence>
<dbReference type="GO" id="GO:1990529">
    <property type="term" value="C:glycosylphosphatidylinositol-mannosyltransferase I complex"/>
    <property type="evidence" value="ECO:0007669"/>
    <property type="project" value="TreeGrafter"/>
</dbReference>
<keyword evidence="10 11" id="KW-0472">Membrane</keyword>
<feature type="chain" id="PRO_5043968388" description="GPI mannosyltransferase 1" evidence="12">
    <location>
        <begin position="19"/>
        <end position="329"/>
    </location>
</feature>
<dbReference type="GO" id="GO:0005789">
    <property type="term" value="C:endoplasmic reticulum membrane"/>
    <property type="evidence" value="ECO:0007669"/>
    <property type="project" value="UniProtKB-SubCell"/>
</dbReference>
<comment type="similarity">
    <text evidence="3 11">Belongs to the PIGM family.</text>
</comment>
<feature type="signal peptide" evidence="12">
    <location>
        <begin position="1"/>
        <end position="18"/>
    </location>
</feature>
<evidence type="ECO:0000256" key="11">
    <source>
        <dbReference type="RuleBase" id="RU365064"/>
    </source>
</evidence>
<protein>
    <recommendedName>
        <fullName evidence="11">GPI mannosyltransferase 1</fullName>
        <ecNumber evidence="11">2.4.1.-</ecNumber>
    </recommendedName>
    <alternativeName>
        <fullName evidence="11">GPI mannosyltransferase I</fullName>
    </alternativeName>
</protein>
<dbReference type="EMBL" id="JALJOR010000002">
    <property type="protein sequence ID" value="KAK9824503.1"/>
    <property type="molecule type" value="Genomic_DNA"/>
</dbReference>
<feature type="transmembrane region" description="Helical" evidence="11">
    <location>
        <begin position="226"/>
        <end position="242"/>
    </location>
</feature>
<comment type="pathway">
    <text evidence="2 11">Glycolipid biosynthesis; glycosylphosphatidylinositol-anchor biosynthesis.</text>
</comment>
<feature type="transmembrane region" description="Helical" evidence="11">
    <location>
        <begin position="249"/>
        <end position="269"/>
    </location>
</feature>
<keyword evidence="9 11" id="KW-1133">Transmembrane helix</keyword>
<evidence type="ECO:0000313" key="14">
    <source>
        <dbReference type="Proteomes" id="UP001489004"/>
    </source>
</evidence>
<dbReference type="Proteomes" id="UP001489004">
    <property type="component" value="Unassembled WGS sequence"/>
</dbReference>
<comment type="subcellular location">
    <subcellularLocation>
        <location evidence="1 11">Endoplasmic reticulum membrane</location>
        <topology evidence="1 11">Multi-pass membrane protein</topology>
    </subcellularLocation>
</comment>
<sequence>MGTSRLLVSGLVVRTVLLLYGHWQDATLEVKYTDVDYLVFTDAAKFVAGGGSPFERSTYRYTPLLAWLLLGNIWLHPAWGKLLFCAADVYAARLIQQLLELQRMSPTAVSVSVAAWLFNPLTVTISTRGNGEALVTVMLLAMLMLLFKGMEGLGDPRHSFSMYFYPVYLSYGANSCSFDISRLAFVTQLLSTAVIGVKLADHLPFCLMLQSLAFVAFNKVCTSQYFVWYLSFMPLALPWLLQSPKRGRVMAATAAWAITQAHWLAWAYLLEFQGQPVFLMLWLASILFLAANVCLIWALATAFKPGLSFKDNMLAYGHIRLPQPAKRTQ</sequence>
<evidence type="ECO:0000256" key="9">
    <source>
        <dbReference type="ARBA" id="ARBA00022989"/>
    </source>
</evidence>
<evidence type="ECO:0000256" key="12">
    <source>
        <dbReference type="SAM" id="SignalP"/>
    </source>
</evidence>
<comment type="caution">
    <text evidence="11">Lacks conserved residue(s) required for the propagation of feature annotation.</text>
</comment>
<keyword evidence="8 11" id="KW-0256">Endoplasmic reticulum</keyword>
<dbReference type="GO" id="GO:0006506">
    <property type="term" value="P:GPI anchor biosynthetic process"/>
    <property type="evidence" value="ECO:0007669"/>
    <property type="project" value="UniProtKB-KW"/>
</dbReference>
<evidence type="ECO:0000313" key="13">
    <source>
        <dbReference type="EMBL" id="KAK9824503.1"/>
    </source>
</evidence>
<evidence type="ECO:0000256" key="4">
    <source>
        <dbReference type="ARBA" id="ARBA00022502"/>
    </source>
</evidence>
<keyword evidence="4 11" id="KW-0337">GPI-anchor biosynthesis</keyword>
<dbReference type="EC" id="2.4.1.-" evidence="11"/>
<dbReference type="GO" id="GO:0004376">
    <property type="term" value="F:GPI mannosyltransferase activity"/>
    <property type="evidence" value="ECO:0007669"/>
    <property type="project" value="InterPro"/>
</dbReference>
<dbReference type="InterPro" id="IPR007704">
    <property type="entry name" value="PIG-M"/>
</dbReference>
<keyword evidence="12" id="KW-0732">Signal</keyword>
<feature type="transmembrane region" description="Helical" evidence="11">
    <location>
        <begin position="281"/>
        <end position="303"/>
    </location>
</feature>
<dbReference type="PANTHER" id="PTHR12886:SF0">
    <property type="entry name" value="GPI MANNOSYLTRANSFERASE 1"/>
    <property type="match status" value="1"/>
</dbReference>
<proteinExistence type="inferred from homology"/>
<comment type="function">
    <text evidence="11">Catalytic subunit of the glycosylphosphatidylinositol-mannosyltransferase I complex which catalyzes the transfer of the first mannose, via an alpha-1,4 bond from a dolichol-phosphate-mannose (Dol-P-Man) to the glucosaminyl acyl phosphatidylinositol (GlcN-(acyl)PI) intermediate to generate alpha-D-Man-(1-&gt;4)-alpha-D-GlcN-(1-&gt;6)-(1-radyl,2-acyl-sn-glycero-3-phospho)-2-acyl-inositol and participates in the sixth step of the glycosylphosphatidylinositol-anchor biosynthesis.</text>
</comment>
<evidence type="ECO:0000256" key="3">
    <source>
        <dbReference type="ARBA" id="ARBA00011071"/>
    </source>
</evidence>
<keyword evidence="7 11" id="KW-0812">Transmembrane</keyword>
<evidence type="ECO:0000256" key="2">
    <source>
        <dbReference type="ARBA" id="ARBA00004687"/>
    </source>
</evidence>
<dbReference type="Pfam" id="PF05007">
    <property type="entry name" value="Mannosyl_trans"/>
    <property type="match status" value="1"/>
</dbReference>